<dbReference type="GO" id="GO:0008080">
    <property type="term" value="F:N-acetyltransferase activity"/>
    <property type="evidence" value="ECO:0007669"/>
    <property type="project" value="InterPro"/>
</dbReference>
<comment type="similarity">
    <text evidence="1">Belongs to the acetyltransferase family. RimI subfamily.</text>
</comment>
<dbReference type="NCBIfam" id="TIGR01575">
    <property type="entry name" value="rimI"/>
    <property type="match status" value="1"/>
</dbReference>
<reference evidence="6 7" key="1">
    <citation type="submission" date="2016-11" db="EMBL/GenBank/DDBJ databases">
        <title>Draft Genome Sequences of Nine Cyanobacterial Strains from Diverse Habitats.</title>
        <authorList>
            <person name="Zhu T."/>
            <person name="Hou S."/>
            <person name="Lu X."/>
            <person name="Hess W.R."/>
        </authorList>
    </citation>
    <scope>NUCLEOTIDE SEQUENCE [LARGE SCALE GENOMIC DNA]</scope>
    <source>
        <strain evidence="6 7">5.2 s.c.1</strain>
    </source>
</reference>
<dbReference type="PANTHER" id="PTHR43420">
    <property type="entry name" value="ACETYLTRANSFERASE"/>
    <property type="match status" value="1"/>
</dbReference>
<keyword evidence="2" id="KW-0963">Cytoplasm</keyword>
<keyword evidence="7" id="KW-1185">Reference proteome</keyword>
<comment type="caution">
    <text evidence="6">The sequence shown here is derived from an EMBL/GenBank/DDBJ whole genome shotgun (WGS) entry which is preliminary data.</text>
</comment>
<dbReference type="CDD" id="cd04301">
    <property type="entry name" value="NAT_SF"/>
    <property type="match status" value="1"/>
</dbReference>
<protein>
    <submittedName>
        <fullName evidence="6">Ribosomal-protein-alanine N-acetyltransferase</fullName>
    </submittedName>
</protein>
<dbReference type="SUPFAM" id="SSF55729">
    <property type="entry name" value="Acyl-CoA N-acyltransferases (Nat)"/>
    <property type="match status" value="1"/>
</dbReference>
<evidence type="ECO:0000256" key="2">
    <source>
        <dbReference type="ARBA" id="ARBA00022490"/>
    </source>
</evidence>
<dbReference type="InterPro" id="IPR050680">
    <property type="entry name" value="YpeA/RimI_acetyltransf"/>
</dbReference>
<evidence type="ECO:0000313" key="7">
    <source>
        <dbReference type="Proteomes" id="UP000185984"/>
    </source>
</evidence>
<sequence>MTLLELKFLAPEHLNAALELDQACFGGLWTLEAYQRELDSPNSDLIGLINPFEPHSLLGMGCVWAILEEAHITILAVHPQYQRQGFGQALLYGLLSVAEERGLERATLEVRVSNDAAIALYQKFGFKTAGRRKRYYKDIGEDALVLWHGGLAQPDFSQILASWEDQIQTRLARCGWKLEIALCGYSANSPLTKK</sequence>
<dbReference type="RefSeq" id="WP_073548571.1">
    <property type="nucleotide sequence ID" value="NZ_CAWMVK010000034.1"/>
</dbReference>
<dbReference type="STRING" id="247279.NIES1031_05970"/>
<dbReference type="PROSITE" id="PS51186">
    <property type="entry name" value="GNAT"/>
    <property type="match status" value="1"/>
</dbReference>
<evidence type="ECO:0000256" key="1">
    <source>
        <dbReference type="ARBA" id="ARBA00005395"/>
    </source>
</evidence>
<gene>
    <name evidence="6" type="ORF">NIES1031_05970</name>
</gene>
<keyword evidence="4" id="KW-0012">Acyltransferase</keyword>
<dbReference type="EMBL" id="MRCC01000004">
    <property type="protein sequence ID" value="OKH28117.1"/>
    <property type="molecule type" value="Genomic_DNA"/>
</dbReference>
<evidence type="ECO:0000256" key="3">
    <source>
        <dbReference type="ARBA" id="ARBA00022679"/>
    </source>
</evidence>
<evidence type="ECO:0000256" key="4">
    <source>
        <dbReference type="ARBA" id="ARBA00023315"/>
    </source>
</evidence>
<keyword evidence="3 6" id="KW-0808">Transferase</keyword>
<organism evidence="6 7">
    <name type="scientific">Chroogloeocystis siderophila 5.2 s.c.1</name>
    <dbReference type="NCBI Taxonomy" id="247279"/>
    <lineage>
        <taxon>Bacteria</taxon>
        <taxon>Bacillati</taxon>
        <taxon>Cyanobacteriota</taxon>
        <taxon>Cyanophyceae</taxon>
        <taxon>Oscillatoriophycideae</taxon>
        <taxon>Chroococcales</taxon>
        <taxon>Chroococcaceae</taxon>
        <taxon>Chroogloeocystis</taxon>
    </lineage>
</organism>
<evidence type="ECO:0000259" key="5">
    <source>
        <dbReference type="PROSITE" id="PS51186"/>
    </source>
</evidence>
<dbReference type="Gene3D" id="3.40.630.30">
    <property type="match status" value="1"/>
</dbReference>
<accession>A0A1U7HWX5</accession>
<dbReference type="AlphaFoldDB" id="A0A1U7HWX5"/>
<feature type="domain" description="N-acetyltransferase" evidence="5">
    <location>
        <begin position="4"/>
        <end position="151"/>
    </location>
</feature>
<dbReference type="Proteomes" id="UP000185984">
    <property type="component" value="Unassembled WGS sequence"/>
</dbReference>
<dbReference type="OrthoDB" id="9794566at2"/>
<dbReference type="InterPro" id="IPR000182">
    <property type="entry name" value="GNAT_dom"/>
</dbReference>
<evidence type="ECO:0000313" key="6">
    <source>
        <dbReference type="EMBL" id="OKH28117.1"/>
    </source>
</evidence>
<dbReference type="InterPro" id="IPR006464">
    <property type="entry name" value="AcTrfase_RimI/Ard1"/>
</dbReference>
<dbReference type="Pfam" id="PF00583">
    <property type="entry name" value="Acetyltransf_1"/>
    <property type="match status" value="1"/>
</dbReference>
<dbReference type="PANTHER" id="PTHR43420:SF44">
    <property type="entry name" value="ACETYLTRANSFERASE YPEA"/>
    <property type="match status" value="1"/>
</dbReference>
<proteinExistence type="inferred from homology"/>
<dbReference type="InterPro" id="IPR016181">
    <property type="entry name" value="Acyl_CoA_acyltransferase"/>
</dbReference>
<name>A0A1U7HWX5_9CHRO</name>